<dbReference type="PATRIC" id="fig|1423749.3.peg.439"/>
<dbReference type="RefSeq" id="WP_056937489.1">
    <property type="nucleotide sequence ID" value="NZ_AZFN01000014.1"/>
</dbReference>
<organism evidence="1 2">
    <name type="scientific">Limosilactobacillus gastricus DSM 16045</name>
    <dbReference type="NCBI Taxonomy" id="1423749"/>
    <lineage>
        <taxon>Bacteria</taxon>
        <taxon>Bacillati</taxon>
        <taxon>Bacillota</taxon>
        <taxon>Bacilli</taxon>
        <taxon>Lactobacillales</taxon>
        <taxon>Lactobacillaceae</taxon>
        <taxon>Limosilactobacillus</taxon>
    </lineage>
</organism>
<comment type="caution">
    <text evidence="1">The sequence shown here is derived from an EMBL/GenBank/DDBJ whole genome shotgun (WGS) entry which is preliminary data.</text>
</comment>
<gene>
    <name evidence="1" type="ORF">FC60_GL000436</name>
</gene>
<dbReference type="Proteomes" id="UP000051739">
    <property type="component" value="Unassembled WGS sequence"/>
</dbReference>
<dbReference type="InterPro" id="IPR023811">
    <property type="entry name" value="CHP04076"/>
</dbReference>
<protein>
    <recommendedName>
        <fullName evidence="3">TIGR04076 family protein</fullName>
    </recommendedName>
</protein>
<keyword evidence="2" id="KW-1185">Reference proteome</keyword>
<evidence type="ECO:0008006" key="3">
    <source>
        <dbReference type="Google" id="ProtNLM"/>
    </source>
</evidence>
<dbReference type="AlphaFoldDB" id="A0A0R1V917"/>
<accession>A0A0R1V917</accession>
<name>A0A0R1V917_9LACO</name>
<dbReference type="NCBIfam" id="TIGR04076">
    <property type="entry name" value="TIGR04076 family protein"/>
    <property type="match status" value="1"/>
</dbReference>
<evidence type="ECO:0000313" key="2">
    <source>
        <dbReference type="Proteomes" id="UP000051739"/>
    </source>
</evidence>
<proteinExistence type="predicted"/>
<dbReference type="EMBL" id="AZFN01000014">
    <property type="protein sequence ID" value="KRM01952.1"/>
    <property type="molecule type" value="Genomic_DNA"/>
</dbReference>
<reference evidence="1 2" key="1">
    <citation type="journal article" date="2015" name="Genome Announc.">
        <title>Expanding the biotechnology potential of lactobacilli through comparative genomics of 213 strains and associated genera.</title>
        <authorList>
            <person name="Sun Z."/>
            <person name="Harris H.M."/>
            <person name="McCann A."/>
            <person name="Guo C."/>
            <person name="Argimon S."/>
            <person name="Zhang W."/>
            <person name="Yang X."/>
            <person name="Jeffery I.B."/>
            <person name="Cooney J.C."/>
            <person name="Kagawa T.F."/>
            <person name="Liu W."/>
            <person name="Song Y."/>
            <person name="Salvetti E."/>
            <person name="Wrobel A."/>
            <person name="Rasinkangas P."/>
            <person name="Parkhill J."/>
            <person name="Rea M.C."/>
            <person name="O'Sullivan O."/>
            <person name="Ritari J."/>
            <person name="Douillard F.P."/>
            <person name="Paul Ross R."/>
            <person name="Yang R."/>
            <person name="Briner A.E."/>
            <person name="Felis G.E."/>
            <person name="de Vos W.M."/>
            <person name="Barrangou R."/>
            <person name="Klaenhammer T.R."/>
            <person name="Caufield P.W."/>
            <person name="Cui Y."/>
            <person name="Zhang H."/>
            <person name="O'Toole P.W."/>
        </authorList>
    </citation>
    <scope>NUCLEOTIDE SEQUENCE [LARGE SCALE GENOMIC DNA]</scope>
    <source>
        <strain evidence="1 2">DSM 16045</strain>
    </source>
</reference>
<evidence type="ECO:0000313" key="1">
    <source>
        <dbReference type="EMBL" id="KRM01952.1"/>
    </source>
</evidence>
<sequence length="111" mass="12830">MTKQETFRLYDLKVTVVGNEDEFVCSHHAGDYFLVQGENIVFPEEKQFSMYSLSALLPLLPAKQRSLDIHDWMFTDTLIACPDPNCKAQFKIERMGERILHHSETTVVPLQ</sequence>